<dbReference type="OrthoDB" id="9773927at2"/>
<proteinExistence type="predicted"/>
<dbReference type="eggNOG" id="COG1216">
    <property type="taxonomic scope" value="Bacteria"/>
</dbReference>
<dbReference type="AlphaFoldDB" id="E8UZW2"/>
<dbReference type="InterPro" id="IPR039498">
    <property type="entry name" value="NTP_transf_5"/>
</dbReference>
<evidence type="ECO:0008006" key="3">
    <source>
        <dbReference type="Google" id="ProtNLM"/>
    </source>
</evidence>
<dbReference type="KEGG" id="tsa:AciPR4_0201"/>
<keyword evidence="2" id="KW-1185">Reference proteome</keyword>
<evidence type="ECO:0000313" key="2">
    <source>
        <dbReference type="Proteomes" id="UP000006844"/>
    </source>
</evidence>
<gene>
    <name evidence="1" type="ordered locus">AciPR4_0201</name>
</gene>
<dbReference type="STRING" id="401053.AciPR4_0201"/>
<dbReference type="RefSeq" id="WP_013566772.1">
    <property type="nucleotide sequence ID" value="NC_014963.1"/>
</dbReference>
<organism evidence="1 2">
    <name type="scientific">Terriglobus saanensis (strain ATCC BAA-1853 / DSM 23119 / SP1PR4)</name>
    <dbReference type="NCBI Taxonomy" id="401053"/>
    <lineage>
        <taxon>Bacteria</taxon>
        <taxon>Pseudomonadati</taxon>
        <taxon>Acidobacteriota</taxon>
        <taxon>Terriglobia</taxon>
        <taxon>Terriglobales</taxon>
        <taxon>Acidobacteriaceae</taxon>
        <taxon>Terriglobus</taxon>
    </lineage>
</organism>
<evidence type="ECO:0000313" key="1">
    <source>
        <dbReference type="EMBL" id="ADV81039.1"/>
    </source>
</evidence>
<reference evidence="1 2" key="1">
    <citation type="journal article" date="2012" name="Stand. Genomic Sci.">
        <title>Complete genome sequence of Terriglobus saanensis type strain SP1PR4(T), an Acidobacteria from tundra soil.</title>
        <authorList>
            <person name="Rawat S.R."/>
            <person name="Mannisto M.K."/>
            <person name="Starovoytov V."/>
            <person name="Goodwin L."/>
            <person name="Nolan M."/>
            <person name="Hauser L."/>
            <person name="Land M."/>
            <person name="Davenport K.W."/>
            <person name="Woyke T."/>
            <person name="Haggblom M.M."/>
        </authorList>
    </citation>
    <scope>NUCLEOTIDE SEQUENCE</scope>
    <source>
        <strain evidence="2">ATCC BAA-1853 / DSM 23119 / SP1PR4</strain>
    </source>
</reference>
<dbReference type="EMBL" id="CP002467">
    <property type="protein sequence ID" value="ADV81039.1"/>
    <property type="molecule type" value="Genomic_DNA"/>
</dbReference>
<dbReference type="Pfam" id="PF14907">
    <property type="entry name" value="NTP_transf_5"/>
    <property type="match status" value="1"/>
</dbReference>
<sequence>MQTVKSWLEKTPIEFQVVVAACCGPQTEVHIERLERLLRSSIDWSRLLRIAHRNRVKGLVFSSLSTHGDLVPLVVLEELKAASLTLLRDNVIAARYATYLTEELAASGIRVATVKGAPLGQKLYGALNLRHGKDIDLLIPEASLEAADAVLRCSGHIRSAPPPSATPHELQAYRIYRSHYEYEPGPGKPQVELHWRLHLNPCFGPLSYPETEWQTIAFAPGIRVRTLGDLDLLCYLCAHGSTHAWSRLKWIVDIAAMLRSDPDLAAPFLERSRQQNTERAACQALMMAHDLFGTPLPSTVPAPGIAVRLLHRIAQKTLTFGGAEQEIAEGPFLLRQVYFSQLLLSTSFRQLLTGLHNQLLAPAASRGSLSSRAARVAAPLRFVYRWLWRTANP</sequence>
<accession>E8UZW2</accession>
<protein>
    <recommendedName>
        <fullName evidence="3">Nucleotidyltransferase family protein</fullName>
    </recommendedName>
</protein>
<dbReference type="HOGENOM" id="CLU_036186_1_0_0"/>
<name>E8UZW2_TERSS</name>
<dbReference type="Proteomes" id="UP000006844">
    <property type="component" value="Chromosome"/>
</dbReference>